<evidence type="ECO:0000313" key="9">
    <source>
        <dbReference type="Proteomes" id="UP001370348"/>
    </source>
</evidence>
<dbReference type="SUPFAM" id="SSF56176">
    <property type="entry name" value="FAD-binding/transporter-associated domain-like"/>
    <property type="match status" value="1"/>
</dbReference>
<sequence>MSDRTSPPADREPPNPHRSEPASDSAWSELERLFPGIVTRDPGELAAFGLDYTRVYAPNASALALPRTTEDVASILAFCNQRRLPVVPSGGRTGLAGGAVAANGELVLSLTRMRRMDPVDTVGNTVRVQAGAVTAAVHEHCEPHGLTWPVDFSSKGSSQVGGNIATNAGGVKVIRYGLTRQWVLGLQVVLADGRVLELGGALEKNNTGADLRQLFIGSEGTLGVITEATLKLSRRPGKLDVFLFAVNDLADVLRLFREVKQTPYLISAYEFFTLSCLQRLMRHRAVRAPFASPSPFYVLLELEGAPSTEALEPWLTSLFERQLVQDGTLAQHSSDAAALWELREGIGESLSATGLPHKNDIALPIAELESFCAEFEQVFSTRYPGLEICLFGHIGDGNLHINVMKPDAMPKEEFLRQAKDRDLDLFALVRAHRGSISAEHGIGLLKRNYLHFTRSKDEIALLHALKQAFDPHGILNPGKVLL</sequence>
<dbReference type="Gene3D" id="3.30.70.2740">
    <property type="match status" value="1"/>
</dbReference>
<keyword evidence="3" id="KW-0285">Flavoprotein</keyword>
<dbReference type="PROSITE" id="PS51387">
    <property type="entry name" value="FAD_PCMH"/>
    <property type="match status" value="1"/>
</dbReference>
<dbReference type="InterPro" id="IPR016167">
    <property type="entry name" value="FAD-bd_PCMH_sub1"/>
</dbReference>
<reference evidence="8 9" key="1">
    <citation type="submission" date="2021-12" db="EMBL/GenBank/DDBJ databases">
        <title>Discovery of the Pendulisporaceae a myxobacterial family with distinct sporulation behavior and unique specialized metabolism.</title>
        <authorList>
            <person name="Garcia R."/>
            <person name="Popoff A."/>
            <person name="Bader C.D."/>
            <person name="Loehr J."/>
            <person name="Walesch S."/>
            <person name="Walt C."/>
            <person name="Boldt J."/>
            <person name="Bunk B."/>
            <person name="Haeckl F.J.F.P.J."/>
            <person name="Gunesch A.P."/>
            <person name="Birkelbach J."/>
            <person name="Nuebel U."/>
            <person name="Pietschmann T."/>
            <person name="Bach T."/>
            <person name="Mueller R."/>
        </authorList>
    </citation>
    <scope>NUCLEOTIDE SEQUENCE [LARGE SCALE GENOMIC DNA]</scope>
    <source>
        <strain evidence="8 9">MSr11954</strain>
    </source>
</reference>
<keyword evidence="9" id="KW-1185">Reference proteome</keyword>
<organism evidence="8 9">
    <name type="scientific">Pendulispora albinea</name>
    <dbReference type="NCBI Taxonomy" id="2741071"/>
    <lineage>
        <taxon>Bacteria</taxon>
        <taxon>Pseudomonadati</taxon>
        <taxon>Myxococcota</taxon>
        <taxon>Myxococcia</taxon>
        <taxon>Myxococcales</taxon>
        <taxon>Sorangiineae</taxon>
        <taxon>Pendulisporaceae</taxon>
        <taxon>Pendulispora</taxon>
    </lineage>
</organism>
<dbReference type="InterPro" id="IPR016171">
    <property type="entry name" value="Vanillyl_alc_oxidase_C-sub2"/>
</dbReference>
<accession>A0ABZ2M5H1</accession>
<dbReference type="Gene3D" id="3.30.465.10">
    <property type="match status" value="1"/>
</dbReference>
<evidence type="ECO:0000256" key="2">
    <source>
        <dbReference type="ARBA" id="ARBA00008000"/>
    </source>
</evidence>
<dbReference type="Gene3D" id="1.10.45.10">
    <property type="entry name" value="Vanillyl-alcohol Oxidase, Chain A, domain 4"/>
    <property type="match status" value="1"/>
</dbReference>
<dbReference type="InterPro" id="IPR016169">
    <property type="entry name" value="FAD-bd_PCMH_sub2"/>
</dbReference>
<evidence type="ECO:0000256" key="1">
    <source>
        <dbReference type="ARBA" id="ARBA00001974"/>
    </source>
</evidence>
<evidence type="ECO:0000259" key="7">
    <source>
        <dbReference type="PROSITE" id="PS51387"/>
    </source>
</evidence>
<proteinExistence type="inferred from homology"/>
<dbReference type="InterPro" id="IPR006094">
    <property type="entry name" value="Oxid_FAD_bind_N"/>
</dbReference>
<gene>
    <name evidence="8" type="ORF">LZC94_06955</name>
</gene>
<keyword evidence="5" id="KW-0560">Oxidoreductase</keyword>
<protein>
    <submittedName>
        <fullName evidence="8">FAD-binding oxidoreductase</fullName>
    </submittedName>
</protein>
<dbReference type="InterPro" id="IPR016166">
    <property type="entry name" value="FAD-bd_PCMH"/>
</dbReference>
<dbReference type="EMBL" id="CP089984">
    <property type="protein sequence ID" value="WXB17007.1"/>
    <property type="molecule type" value="Genomic_DNA"/>
</dbReference>
<dbReference type="PANTHER" id="PTHR43716:SF1">
    <property type="entry name" value="D-2-HYDROXYGLUTARATE DEHYDROGENASE, MITOCHONDRIAL"/>
    <property type="match status" value="1"/>
</dbReference>
<evidence type="ECO:0000256" key="4">
    <source>
        <dbReference type="ARBA" id="ARBA00022827"/>
    </source>
</evidence>
<dbReference type="SUPFAM" id="SSF55103">
    <property type="entry name" value="FAD-linked oxidases, C-terminal domain"/>
    <property type="match status" value="1"/>
</dbReference>
<feature type="region of interest" description="Disordered" evidence="6">
    <location>
        <begin position="1"/>
        <end position="26"/>
    </location>
</feature>
<keyword evidence="4" id="KW-0274">FAD</keyword>
<dbReference type="RefSeq" id="WP_394826636.1">
    <property type="nucleotide sequence ID" value="NZ_CP089984.1"/>
</dbReference>
<evidence type="ECO:0000256" key="3">
    <source>
        <dbReference type="ARBA" id="ARBA00022630"/>
    </source>
</evidence>
<feature type="compositionally biased region" description="Basic and acidic residues" evidence="6">
    <location>
        <begin position="1"/>
        <end position="21"/>
    </location>
</feature>
<evidence type="ECO:0000256" key="5">
    <source>
        <dbReference type="ARBA" id="ARBA00023002"/>
    </source>
</evidence>
<feature type="domain" description="FAD-binding PCMH-type" evidence="7">
    <location>
        <begin position="56"/>
        <end position="235"/>
    </location>
</feature>
<name>A0ABZ2M5H1_9BACT</name>
<dbReference type="InterPro" id="IPR051264">
    <property type="entry name" value="FAD-oxidored/transferase_4"/>
</dbReference>
<evidence type="ECO:0000313" key="8">
    <source>
        <dbReference type="EMBL" id="WXB17007.1"/>
    </source>
</evidence>
<dbReference type="PANTHER" id="PTHR43716">
    <property type="entry name" value="D-2-HYDROXYGLUTARATE DEHYDROGENASE, MITOCHONDRIAL"/>
    <property type="match status" value="1"/>
</dbReference>
<dbReference type="InterPro" id="IPR004113">
    <property type="entry name" value="FAD-bd_oxidored_4_C"/>
</dbReference>
<dbReference type="Pfam" id="PF02913">
    <property type="entry name" value="FAD-oxidase_C"/>
    <property type="match status" value="1"/>
</dbReference>
<dbReference type="InterPro" id="IPR016164">
    <property type="entry name" value="FAD-linked_Oxase-like_C"/>
</dbReference>
<comment type="cofactor">
    <cofactor evidence="1">
        <name>FAD</name>
        <dbReference type="ChEBI" id="CHEBI:57692"/>
    </cofactor>
</comment>
<dbReference type="Pfam" id="PF01565">
    <property type="entry name" value="FAD_binding_4"/>
    <property type="match status" value="1"/>
</dbReference>
<comment type="similarity">
    <text evidence="2">Belongs to the FAD-binding oxidoreductase/transferase type 4 family.</text>
</comment>
<evidence type="ECO:0000256" key="6">
    <source>
        <dbReference type="SAM" id="MobiDB-lite"/>
    </source>
</evidence>
<dbReference type="InterPro" id="IPR036318">
    <property type="entry name" value="FAD-bd_PCMH-like_sf"/>
</dbReference>
<dbReference type="Gene3D" id="3.30.70.2190">
    <property type="match status" value="1"/>
</dbReference>
<dbReference type="Gene3D" id="3.30.43.10">
    <property type="entry name" value="Uridine Diphospho-n-acetylenolpyruvylglucosamine Reductase, domain 2"/>
    <property type="match status" value="1"/>
</dbReference>
<dbReference type="Proteomes" id="UP001370348">
    <property type="component" value="Chromosome"/>
</dbReference>